<name>A0A2X0LCL1_9BASI</name>
<reference evidence="3" key="1">
    <citation type="submission" date="2016-10" db="EMBL/GenBank/DDBJ databases">
        <authorList>
            <person name="Jeantristanb JTB J.-T."/>
            <person name="Ricardo R."/>
        </authorList>
    </citation>
    <scope>NUCLEOTIDE SEQUENCE [LARGE SCALE GENOMIC DNA]</scope>
</reference>
<keyword evidence="1" id="KW-0732">Signal</keyword>
<feature type="signal peptide" evidence="1">
    <location>
        <begin position="1"/>
        <end position="24"/>
    </location>
</feature>
<proteinExistence type="predicted"/>
<dbReference type="EMBL" id="FMWP01000013">
    <property type="protein sequence ID" value="SCZ89463.1"/>
    <property type="molecule type" value="Genomic_DNA"/>
</dbReference>
<feature type="chain" id="PRO_5030060194" evidence="1">
    <location>
        <begin position="25"/>
        <end position="175"/>
    </location>
</feature>
<accession>A0A2X0LCL1</accession>
<evidence type="ECO:0000313" key="3">
    <source>
        <dbReference type="Proteomes" id="UP000249723"/>
    </source>
</evidence>
<sequence>MICFSLHVLALSMVASVLTSMATATTNTTLSFPLSRIPGEFQDFDQKCRTWADEGTFVSRGPDPLGIQNCEVLAFNATLGTPHSESPIKDRLGIEAAKYVYESRCFCEPATQEPIIWFKRYQKCALYGPPQNGIFPKKPLPQNDPRPNTLLKARCGQCTRDITDPLRYNLHNPGL</sequence>
<protein>
    <submittedName>
        <fullName evidence="2">BZ3500_MvSof-1268-A1-R1_Chr1-1g01197 protein</fullName>
    </submittedName>
</protein>
<evidence type="ECO:0000256" key="1">
    <source>
        <dbReference type="SAM" id="SignalP"/>
    </source>
</evidence>
<organism evidence="2 3">
    <name type="scientific">Microbotryum saponariae</name>
    <dbReference type="NCBI Taxonomy" id="289078"/>
    <lineage>
        <taxon>Eukaryota</taxon>
        <taxon>Fungi</taxon>
        <taxon>Dikarya</taxon>
        <taxon>Basidiomycota</taxon>
        <taxon>Pucciniomycotina</taxon>
        <taxon>Microbotryomycetes</taxon>
        <taxon>Microbotryales</taxon>
        <taxon>Microbotryaceae</taxon>
        <taxon>Microbotryum</taxon>
    </lineage>
</organism>
<dbReference type="Proteomes" id="UP000249723">
    <property type="component" value="Unassembled WGS sequence"/>
</dbReference>
<evidence type="ECO:0000313" key="2">
    <source>
        <dbReference type="EMBL" id="SCZ89463.1"/>
    </source>
</evidence>
<dbReference type="AlphaFoldDB" id="A0A2X0LCL1"/>
<gene>
    <name evidence="2" type="ORF">BZ3500_MVSOF-1268-A1-R1_CHR1-1G01197</name>
</gene>
<keyword evidence="3" id="KW-1185">Reference proteome</keyword>